<gene>
    <name evidence="1" type="ORF">SMTD_LOCUS14117</name>
</gene>
<keyword evidence="2" id="KW-1185">Reference proteome</keyword>
<dbReference type="InterPro" id="IPR050540">
    <property type="entry name" value="F-actin_Monoox_Mical"/>
</dbReference>
<dbReference type="PANTHER" id="PTHR23167">
    <property type="entry name" value="CALPONIN HOMOLOGY DOMAIN-CONTAINING PROTEIN DDB_G0272472-RELATED"/>
    <property type="match status" value="1"/>
</dbReference>
<protein>
    <submittedName>
        <fullName evidence="1">Uncharacterized protein</fullName>
    </submittedName>
</protein>
<dbReference type="AlphaFoldDB" id="A0A183PID1"/>
<organism evidence="1 2">
    <name type="scientific">Schistosoma mattheei</name>
    <dbReference type="NCBI Taxonomy" id="31246"/>
    <lineage>
        <taxon>Eukaryota</taxon>
        <taxon>Metazoa</taxon>
        <taxon>Spiralia</taxon>
        <taxon>Lophotrochozoa</taxon>
        <taxon>Platyhelminthes</taxon>
        <taxon>Trematoda</taxon>
        <taxon>Digenea</taxon>
        <taxon>Strigeidida</taxon>
        <taxon>Schistosomatoidea</taxon>
        <taxon>Schistosomatidae</taxon>
        <taxon>Schistosoma</taxon>
    </lineage>
</organism>
<name>A0A183PID1_9TREM</name>
<accession>A0A183PID1</accession>
<sequence>MAPLANSSGVWQIDIPSQIHTGTICIPNVDTSLNPISKPFRFSTSNIFPTLSKPPQSTVDTRFSPEQMKVRRLRLSQMNLFASGRGSGAPIPIRIGEHHLDNKTDNRTHVSTSTHFRSRLGGSSLVNNSSSNALLSVSNYISNEQAELEEAQKELDKEAAVLEQRLRQQMAYEPGTTLEEELLRRWFILVNKKNALIHRGFQLSIMEKEDDLKKKMKMLQDELRSILSVEDYLKTDNDRRREDLLLQDLVRLVNERDDIIQELDLHEKVLAEELELEQNAGYMSYGRRRIDKSCVLQ</sequence>
<evidence type="ECO:0000313" key="2">
    <source>
        <dbReference type="Proteomes" id="UP000269396"/>
    </source>
</evidence>
<reference evidence="1 2" key="1">
    <citation type="submission" date="2018-11" db="EMBL/GenBank/DDBJ databases">
        <authorList>
            <consortium name="Pathogen Informatics"/>
        </authorList>
    </citation>
    <scope>NUCLEOTIDE SEQUENCE [LARGE SCALE GENOMIC DNA]</scope>
    <source>
        <strain>Denwood</strain>
        <strain evidence="2">Zambia</strain>
    </source>
</reference>
<evidence type="ECO:0000313" key="1">
    <source>
        <dbReference type="EMBL" id="VDP64992.1"/>
    </source>
</evidence>
<dbReference type="STRING" id="31246.A0A183PID1"/>
<dbReference type="InterPro" id="IPR022735">
    <property type="entry name" value="bMERB_dom"/>
</dbReference>
<dbReference type="Pfam" id="PF12130">
    <property type="entry name" value="bMERB_dom"/>
    <property type="match status" value="1"/>
</dbReference>
<dbReference type="Proteomes" id="UP000269396">
    <property type="component" value="Unassembled WGS sequence"/>
</dbReference>
<proteinExistence type="predicted"/>
<dbReference type="SMART" id="SM01203">
    <property type="entry name" value="DUF3585"/>
    <property type="match status" value="1"/>
</dbReference>
<dbReference type="EMBL" id="UZAL01034281">
    <property type="protein sequence ID" value="VDP64992.1"/>
    <property type="molecule type" value="Genomic_DNA"/>
</dbReference>
<dbReference type="PANTHER" id="PTHR23167:SF46">
    <property type="entry name" value="EPS15 HOMOLOGY DOMAIN CONTAINING PROTEIN-BINDING PROTEIN 1, ISOFORM F"/>
    <property type="match status" value="1"/>
</dbReference>
<dbReference type="PROSITE" id="PS51848">
    <property type="entry name" value="BMERB"/>
    <property type="match status" value="1"/>
</dbReference>